<organism evidence="1 2">
    <name type="scientific">Persephonella marina (strain DSM 14350 / EX-H1)</name>
    <dbReference type="NCBI Taxonomy" id="123214"/>
    <lineage>
        <taxon>Bacteria</taxon>
        <taxon>Pseudomonadati</taxon>
        <taxon>Aquificota</taxon>
        <taxon>Aquificia</taxon>
        <taxon>Aquificales</taxon>
        <taxon>Hydrogenothermaceae</taxon>
        <taxon>Persephonella</taxon>
    </lineage>
</organism>
<dbReference type="PaxDb" id="123214-PERMA_0125"/>
<dbReference type="AlphaFoldDB" id="C0QTA8"/>
<sequence>MVNTVWLIKRPADFPEADMLEKEDMIILIQDAVIRVPIIENWAACREDAVARNIKIPEDKLLNYEDIIDIIEKAEKVIVW</sequence>
<evidence type="ECO:0000313" key="1">
    <source>
        <dbReference type="EMBL" id="ACO03264.1"/>
    </source>
</evidence>
<dbReference type="InterPro" id="IPR027396">
    <property type="entry name" value="DsrEFH-like"/>
</dbReference>
<dbReference type="STRING" id="123214.PERMA_0125"/>
<dbReference type="Gene3D" id="3.40.1260.10">
    <property type="entry name" value="DsrEFH-like"/>
    <property type="match status" value="1"/>
</dbReference>
<keyword evidence="2" id="KW-1185">Reference proteome</keyword>
<accession>C0QTA8</accession>
<dbReference type="HOGENOM" id="CLU_2584954_0_0_0"/>
<dbReference type="RefSeq" id="WP_012675503.1">
    <property type="nucleotide sequence ID" value="NC_012440.1"/>
</dbReference>
<dbReference type="SUPFAM" id="SSF75169">
    <property type="entry name" value="DsrEFH-like"/>
    <property type="match status" value="1"/>
</dbReference>
<protein>
    <recommendedName>
        <fullName evidence="3">Sulfur relay protein TusB/DsrH</fullName>
    </recommendedName>
</protein>
<dbReference type="EMBL" id="CP001230">
    <property type="protein sequence ID" value="ACO03264.1"/>
    <property type="molecule type" value="Genomic_DNA"/>
</dbReference>
<name>C0QTA8_PERMH</name>
<dbReference type="eggNOG" id="COG2168">
    <property type="taxonomic scope" value="Bacteria"/>
</dbReference>
<evidence type="ECO:0008006" key="3">
    <source>
        <dbReference type="Google" id="ProtNLM"/>
    </source>
</evidence>
<dbReference type="Proteomes" id="UP000001366">
    <property type="component" value="Chromosome"/>
</dbReference>
<gene>
    <name evidence="1" type="ordered locus">PERMA_0125</name>
</gene>
<dbReference type="KEGG" id="pmx:PERMA_0125"/>
<proteinExistence type="predicted"/>
<reference evidence="1 2" key="1">
    <citation type="journal article" date="2009" name="J. Bacteriol.">
        <title>Complete and draft genome sequences of six members of the Aquificales.</title>
        <authorList>
            <person name="Reysenbach A.L."/>
            <person name="Hamamura N."/>
            <person name="Podar M."/>
            <person name="Griffiths E."/>
            <person name="Ferreira S."/>
            <person name="Hochstein R."/>
            <person name="Heidelberg J."/>
            <person name="Johnson J."/>
            <person name="Mead D."/>
            <person name="Pohorille A."/>
            <person name="Sarmiento M."/>
            <person name="Schweighofer K."/>
            <person name="Seshadri R."/>
            <person name="Voytek M.A."/>
        </authorList>
    </citation>
    <scope>NUCLEOTIDE SEQUENCE [LARGE SCALE GENOMIC DNA]</scope>
    <source>
        <strain evidence="2">DSM 14350 / EX-H1</strain>
    </source>
</reference>
<evidence type="ECO:0000313" key="2">
    <source>
        <dbReference type="Proteomes" id="UP000001366"/>
    </source>
</evidence>
<dbReference type="OrthoDB" id="15103at2"/>